<proteinExistence type="predicted"/>
<dbReference type="PANTHER" id="PTHR43190">
    <property type="entry name" value="N-ACETYL-D-GLUCOSAMINE KINASE"/>
    <property type="match status" value="1"/>
</dbReference>
<keyword evidence="2" id="KW-1185">Reference proteome</keyword>
<dbReference type="InterPro" id="IPR052519">
    <property type="entry name" value="Euk-type_GlcNAc_Kinase"/>
</dbReference>
<dbReference type="PANTHER" id="PTHR43190:SF3">
    <property type="entry name" value="N-ACETYL-D-GLUCOSAMINE KINASE"/>
    <property type="match status" value="1"/>
</dbReference>
<dbReference type="RefSeq" id="WP_090705804.1">
    <property type="nucleotide sequence ID" value="NZ_FNHH01000022.1"/>
</dbReference>
<dbReference type="SUPFAM" id="SSF53067">
    <property type="entry name" value="Actin-like ATPase domain"/>
    <property type="match status" value="2"/>
</dbReference>
<accession>A0A1G9VU88</accession>
<dbReference type="STRING" id="990371.SAMN05421813_12240"/>
<dbReference type="InterPro" id="IPR043129">
    <property type="entry name" value="ATPase_NBD"/>
</dbReference>
<dbReference type="Gene3D" id="3.30.420.40">
    <property type="match status" value="2"/>
</dbReference>
<dbReference type="Proteomes" id="UP000199226">
    <property type="component" value="Unassembled WGS sequence"/>
</dbReference>
<dbReference type="AlphaFoldDB" id="A0A1G9VU88"/>
<reference evidence="2" key="1">
    <citation type="submission" date="2016-10" db="EMBL/GenBank/DDBJ databases">
        <authorList>
            <person name="Varghese N."/>
            <person name="Submissions S."/>
        </authorList>
    </citation>
    <scope>NUCLEOTIDE SEQUENCE [LARGE SCALE GENOMIC DNA]</scope>
    <source>
        <strain evidence="2">DSM 24536</strain>
    </source>
</reference>
<dbReference type="Gene3D" id="1.10.720.160">
    <property type="match status" value="1"/>
</dbReference>
<protein>
    <submittedName>
        <fullName evidence="1">BadF-type ATPase</fullName>
    </submittedName>
</protein>
<sequence>MLLVADSGSSKADWILTLSENQTISFRTSGINPFFLSEKDIIKIFQNTPEIQPYTDQVKEIYFFGAGCSSPDRRELISNALSKIFKNAFISVDIDIIACIYATTGTSDGICCILGTGSNISYFDGNRIHDSKHGLGYILGDEGSGTYFGRQLITGYLYGTMPSELSGEFYRKYNIDKEKIIKRIYQEPSPNFYLASFAPFMSEHLSHPYIIEILKRGFNEFIETNIKSYPDYKTHTCHFVGSIAFHFSDILKQLCQEKGIKVGKILKHPIEELSLFILRNGEKIIR</sequence>
<name>A0A1G9VU88_9SPHI</name>
<dbReference type="OrthoDB" id="871343at2"/>
<organism evidence="1 2">
    <name type="scientific">Daejeonella rubra</name>
    <dbReference type="NCBI Taxonomy" id="990371"/>
    <lineage>
        <taxon>Bacteria</taxon>
        <taxon>Pseudomonadati</taxon>
        <taxon>Bacteroidota</taxon>
        <taxon>Sphingobacteriia</taxon>
        <taxon>Sphingobacteriales</taxon>
        <taxon>Sphingobacteriaceae</taxon>
        <taxon>Daejeonella</taxon>
    </lineage>
</organism>
<dbReference type="EMBL" id="FNHH01000022">
    <property type="protein sequence ID" value="SDM75445.1"/>
    <property type="molecule type" value="Genomic_DNA"/>
</dbReference>
<evidence type="ECO:0000313" key="1">
    <source>
        <dbReference type="EMBL" id="SDM75445.1"/>
    </source>
</evidence>
<dbReference type="CDD" id="cd24079">
    <property type="entry name" value="ASKHA_NBD_PG1100-like"/>
    <property type="match status" value="1"/>
</dbReference>
<gene>
    <name evidence="1" type="ORF">SAMN05421813_12240</name>
</gene>
<evidence type="ECO:0000313" key="2">
    <source>
        <dbReference type="Proteomes" id="UP000199226"/>
    </source>
</evidence>